<dbReference type="AlphaFoldDB" id="A0AAE3SKD0"/>
<keyword evidence="4 9" id="KW-0732">Signal</keyword>
<dbReference type="EMBL" id="JAPDPI010000023">
    <property type="protein sequence ID" value="MCW3806378.1"/>
    <property type="molecule type" value="Genomic_DNA"/>
</dbReference>
<evidence type="ECO:0000256" key="6">
    <source>
        <dbReference type="ARBA" id="ARBA00023157"/>
    </source>
</evidence>
<evidence type="ECO:0000259" key="10">
    <source>
        <dbReference type="Pfam" id="PF17801"/>
    </source>
</evidence>
<comment type="similarity">
    <text evidence="2 8">Belongs to the glycosyl hydrolase 27 family.</text>
</comment>
<comment type="catalytic activity">
    <reaction evidence="1 8">
        <text>Hydrolysis of terminal, non-reducing alpha-D-galactose residues in alpha-D-galactosides, including galactose oligosaccharides, galactomannans and galactolipids.</text>
        <dbReference type="EC" id="3.2.1.22"/>
    </reaction>
</comment>
<dbReference type="PANTHER" id="PTHR11452">
    <property type="entry name" value="ALPHA-GALACTOSIDASE/ALPHA-N-ACETYLGALACTOSAMINIDASE"/>
    <property type="match status" value="1"/>
</dbReference>
<feature type="chain" id="PRO_5042256562" description="Alpha-galactosidase" evidence="9">
    <location>
        <begin position="22"/>
        <end position="403"/>
    </location>
</feature>
<dbReference type="EC" id="3.2.1.22" evidence="3 8"/>
<evidence type="ECO:0000256" key="2">
    <source>
        <dbReference type="ARBA" id="ARBA00009743"/>
    </source>
</evidence>
<proteinExistence type="inferred from homology"/>
<dbReference type="FunFam" id="3.20.20.70:FF:000202">
    <property type="entry name" value="Alpha-galactosidase"/>
    <property type="match status" value="1"/>
</dbReference>
<accession>A0AAE3SKD0</accession>
<reference evidence="11" key="1">
    <citation type="submission" date="2022-10" db="EMBL/GenBank/DDBJ databases">
        <authorList>
            <person name="Yu W.X."/>
        </authorList>
    </citation>
    <scope>NUCLEOTIDE SEQUENCE</scope>
    <source>
        <strain evidence="11">D04</strain>
    </source>
</reference>
<name>A0AAE3SKD0_9BACT</name>
<protein>
    <recommendedName>
        <fullName evidence="3 8">Alpha-galactosidase</fullName>
        <ecNumber evidence="3 8">3.2.1.22</ecNumber>
    </recommendedName>
    <alternativeName>
        <fullName evidence="8">Melibiase</fullName>
    </alternativeName>
</protein>
<dbReference type="SUPFAM" id="SSF51445">
    <property type="entry name" value="(Trans)glycosidases"/>
    <property type="match status" value="1"/>
</dbReference>
<dbReference type="PROSITE" id="PS00512">
    <property type="entry name" value="ALPHA_GALACTOSIDASE"/>
    <property type="match status" value="1"/>
</dbReference>
<evidence type="ECO:0000256" key="9">
    <source>
        <dbReference type="SAM" id="SignalP"/>
    </source>
</evidence>
<dbReference type="Gene3D" id="3.20.20.70">
    <property type="entry name" value="Aldolase class I"/>
    <property type="match status" value="1"/>
</dbReference>
<dbReference type="Proteomes" id="UP001207408">
    <property type="component" value="Unassembled WGS sequence"/>
</dbReference>
<evidence type="ECO:0000256" key="8">
    <source>
        <dbReference type="RuleBase" id="RU361168"/>
    </source>
</evidence>
<dbReference type="SUPFAM" id="SSF51011">
    <property type="entry name" value="Glycosyl hydrolase domain"/>
    <property type="match status" value="1"/>
</dbReference>
<evidence type="ECO:0000256" key="3">
    <source>
        <dbReference type="ARBA" id="ARBA00012755"/>
    </source>
</evidence>
<dbReference type="Gene3D" id="2.60.40.1180">
    <property type="entry name" value="Golgi alpha-mannosidase II"/>
    <property type="match status" value="1"/>
</dbReference>
<organism evidence="11 12">
    <name type="scientific">Plebeiibacterium marinum</name>
    <dbReference type="NCBI Taxonomy" id="2992111"/>
    <lineage>
        <taxon>Bacteria</taxon>
        <taxon>Pseudomonadati</taxon>
        <taxon>Bacteroidota</taxon>
        <taxon>Bacteroidia</taxon>
        <taxon>Marinilabiliales</taxon>
        <taxon>Marinilabiliaceae</taxon>
        <taxon>Plebeiibacterium</taxon>
    </lineage>
</organism>
<feature type="signal peptide" evidence="9">
    <location>
        <begin position="1"/>
        <end position="21"/>
    </location>
</feature>
<dbReference type="InterPro" id="IPR041233">
    <property type="entry name" value="Melibiase_C"/>
</dbReference>
<dbReference type="Pfam" id="PF16499">
    <property type="entry name" value="Melibiase_2"/>
    <property type="match status" value="1"/>
</dbReference>
<keyword evidence="12" id="KW-1185">Reference proteome</keyword>
<dbReference type="PANTHER" id="PTHR11452:SF75">
    <property type="entry name" value="ALPHA-GALACTOSIDASE MEL1"/>
    <property type="match status" value="1"/>
</dbReference>
<sequence length="403" mass="46136">MRNISILLLFFISITTFSQKAKDVATTPPMGWNSWNTFGTEINEQLVKDIADAFVDLGLRDAGYNYLVLDDGWMAKERDENNNLVPGPNKFPNGMKDVVDYVHSRGLKFGIYNCAGNKTCAGYPGSRGFEYQDAKLYAEWGVDFLKYDWCNTENLNAKGAYQTMRDALYATGRPILFSICEWGDNDPWKWGEEMGHMWRVTGDIINCWDCKVGHGTWSSLGVWPIIKLRKEIRKYTGPGHWNDFDMMEVGNGMTAAEDRVHFAMWSMLSSPLIMGNDLRSASKETIVTLTNKEVIAVNQDELGIQAYCHSDEGELEIWVKPLHNGEWAFAFVNMSKERIEVDYEWNRHPVKDDLSNRELKADHIVYKIRDLYNHKDLGTTKTNLKSDIGSHDVLMLRLVPDIK</sequence>
<feature type="domain" description="Alpha galactosidase C-terminal" evidence="10">
    <location>
        <begin position="312"/>
        <end position="398"/>
    </location>
</feature>
<dbReference type="InterPro" id="IPR013785">
    <property type="entry name" value="Aldolase_TIM"/>
</dbReference>
<dbReference type="RefSeq" id="WP_301199766.1">
    <property type="nucleotide sequence ID" value="NZ_JAPDPI010000023.1"/>
</dbReference>
<dbReference type="GO" id="GO:0016052">
    <property type="term" value="P:carbohydrate catabolic process"/>
    <property type="evidence" value="ECO:0007669"/>
    <property type="project" value="UniProtKB-ARBA"/>
</dbReference>
<evidence type="ECO:0000256" key="4">
    <source>
        <dbReference type="ARBA" id="ARBA00022729"/>
    </source>
</evidence>
<dbReference type="InterPro" id="IPR000111">
    <property type="entry name" value="Glyco_hydro_27/36_CS"/>
</dbReference>
<dbReference type="InterPro" id="IPR002241">
    <property type="entry name" value="Glyco_hydro_27"/>
</dbReference>
<comment type="caution">
    <text evidence="11">The sequence shown here is derived from an EMBL/GenBank/DDBJ whole genome shotgun (WGS) entry which is preliminary data.</text>
</comment>
<dbReference type="GO" id="GO:0004557">
    <property type="term" value="F:alpha-galactosidase activity"/>
    <property type="evidence" value="ECO:0007669"/>
    <property type="project" value="UniProtKB-EC"/>
</dbReference>
<gene>
    <name evidence="11" type="ORF">OM074_12155</name>
</gene>
<dbReference type="Pfam" id="PF17801">
    <property type="entry name" value="Melibiase_C"/>
    <property type="match status" value="1"/>
</dbReference>
<evidence type="ECO:0000256" key="1">
    <source>
        <dbReference type="ARBA" id="ARBA00001255"/>
    </source>
</evidence>
<keyword evidence="7 8" id="KW-0326">Glycosidase</keyword>
<keyword evidence="6 8" id="KW-1015">Disulfide bond</keyword>
<keyword evidence="5 8" id="KW-0378">Hydrolase</keyword>
<evidence type="ECO:0000256" key="5">
    <source>
        <dbReference type="ARBA" id="ARBA00022801"/>
    </source>
</evidence>
<dbReference type="InterPro" id="IPR017853">
    <property type="entry name" value="GH"/>
</dbReference>
<evidence type="ECO:0000313" key="11">
    <source>
        <dbReference type="EMBL" id="MCW3806378.1"/>
    </source>
</evidence>
<evidence type="ECO:0000313" key="12">
    <source>
        <dbReference type="Proteomes" id="UP001207408"/>
    </source>
</evidence>
<evidence type="ECO:0000256" key="7">
    <source>
        <dbReference type="ARBA" id="ARBA00023295"/>
    </source>
</evidence>
<dbReference type="InterPro" id="IPR013780">
    <property type="entry name" value="Glyco_hydro_b"/>
</dbReference>
<dbReference type="PRINTS" id="PR00740">
    <property type="entry name" value="GLHYDRLASE27"/>
</dbReference>
<dbReference type="CDD" id="cd14792">
    <property type="entry name" value="GH27"/>
    <property type="match status" value="1"/>
</dbReference>